<gene>
    <name evidence="9" type="primary">LOC109477330</name>
</gene>
<evidence type="ECO:0000256" key="2">
    <source>
        <dbReference type="ARBA" id="ARBA00006248"/>
    </source>
</evidence>
<comment type="similarity">
    <text evidence="2">Belongs to the BRAG family.</text>
</comment>
<dbReference type="FunFam" id="1.10.220.20:FF:000001">
    <property type="entry name" value="IQ motif and SEC7 domain-containing protein 1"/>
    <property type="match status" value="1"/>
</dbReference>
<protein>
    <submittedName>
        <fullName evidence="9">IQ motif and SEC7 domain-containing protein 2-like isoform X1</fullName>
    </submittedName>
</protein>
<sequence length="1001" mass="111587">MHGALAGLVLDVNLNQLNPQYWRCRGILLRTTSRTVGGKTEGRRSEFVQSFSLRKDGWGRGAARGMNFLHRMKVLLVQRGPCLCHICSPRPALVGSEGDTVVQAEVVEGTSAQGTTSPSSNFDREFKGQERKKSLKRIQQEEDAIKRSRSVGSEYELSIDLQHKQIELLERKYGGHFIANRAARVIQRAFRHYCMTRNFQKLRNAQLENRMSRRIDWQTLRLSTIEVDDDVGSSLGRGVKGHGAGSRSMTMPAVAEIRETSLLDMPEEHMTLTNVLGGAAGSRSRVSSGSMSRQDSYRLAVHPDSDLSQEATPEHSMYSAREMVIQDQRALIDADYEMTLYVEQQKQKAADGHSGDSGIRMSRSSDEGSGSDSTASRSSRDLSDLGEVSHEAKVEMRPVPSVVVDMTSPARMSPDALMRRGSPQSGRRSGTPEASPVWKHKQLGRVVANGAQRSAGSDVSDGDNDSQGSSSNTPDNMSLSSETISLSGSSSIHGVYKGMSRDSAVFTPINDVQRKRQYRIGLNLFNKKPEKGIAYLVDKGFLQHTPQAVAKFLLSRRGLSRQMIGEYLGNCQKDFNRDVLDCVVDEMDFADLELDEALRKFQSQIRVQGEAQKVERLIEAFSQRYCICNPSVVHQFNHPDTIFILAFAIIMLNTDLHNPNIKRERKMKQENFVENLKGVDAGGDIPREILVGIYERISKSELKTGPDHVTQVAKVEKNIVGNKPVLSLPHRRLVCYCRLYEIHDPNKREKLGLHQREIFLFNDILVVTKILAKKKHVVTYSFRQAFSLLGMQVLLFETSHYQYGVRLTTMIDNKVLMTFNAPNAHDREKFVQDLRECILEVNEMENLRIGELMRQQSNMSVGNYNTLSTSDIHQANGGPVNRSFDDTAKDRHTLGADSALKRTALSNSLRDITEATGKRGRRNSAGSLDSNMIPSGRPEPSMKRSESEQDTTRTSLRHSNSSLFGGLFSRKHKSTSKASMTSIKSDASVGSTTSSNSSSEA</sequence>
<dbReference type="RefSeq" id="XP_019634075.1">
    <property type="nucleotide sequence ID" value="XM_019778516.1"/>
</dbReference>
<comment type="subcellular location">
    <subcellularLocation>
        <location evidence="1">Cytoplasm</location>
    </subcellularLocation>
</comment>
<dbReference type="GO" id="GO:0005737">
    <property type="term" value="C:cytoplasm"/>
    <property type="evidence" value="ECO:0007669"/>
    <property type="project" value="UniProtKB-SubCell"/>
</dbReference>
<evidence type="ECO:0000313" key="8">
    <source>
        <dbReference type="Proteomes" id="UP000515135"/>
    </source>
</evidence>
<dbReference type="AlphaFoldDB" id="A0A6P4YXK1"/>
<dbReference type="Gene3D" id="1.10.1000.11">
    <property type="entry name" value="Arf Nucleotide-binding Site Opener,domain 2"/>
    <property type="match status" value="1"/>
</dbReference>
<dbReference type="SUPFAM" id="SSF48425">
    <property type="entry name" value="Sec7 domain"/>
    <property type="match status" value="1"/>
</dbReference>
<feature type="compositionally biased region" description="Polar residues" evidence="6">
    <location>
        <begin position="952"/>
        <end position="963"/>
    </location>
</feature>
<feature type="compositionally biased region" description="Low complexity" evidence="6">
    <location>
        <begin position="367"/>
        <end position="377"/>
    </location>
</feature>
<accession>A0A6P4YXK1</accession>
<evidence type="ECO:0000256" key="4">
    <source>
        <dbReference type="ARBA" id="ARBA00022553"/>
    </source>
</evidence>
<dbReference type="FunFam" id="1.10.1000.11:FF:000001">
    <property type="entry name" value="IQ motif and SEC7 domain-containing protein 1"/>
    <property type="match status" value="1"/>
</dbReference>
<evidence type="ECO:0000259" key="7">
    <source>
        <dbReference type="PROSITE" id="PS50190"/>
    </source>
</evidence>
<dbReference type="Proteomes" id="UP000515135">
    <property type="component" value="Unplaced"/>
</dbReference>
<evidence type="ECO:0000313" key="9">
    <source>
        <dbReference type="RefSeq" id="XP_019634075.1"/>
    </source>
</evidence>
<feature type="region of interest" description="Disordered" evidence="6">
    <location>
        <begin position="347"/>
        <end position="484"/>
    </location>
</feature>
<feature type="compositionally biased region" description="Low complexity" evidence="6">
    <location>
        <begin position="419"/>
        <end position="429"/>
    </location>
</feature>
<feature type="compositionally biased region" description="Polar residues" evidence="6">
    <location>
        <begin position="110"/>
        <end position="121"/>
    </location>
</feature>
<proteinExistence type="inferred from homology"/>
<organism evidence="8 9">
    <name type="scientific">Branchiostoma belcheri</name>
    <name type="common">Amphioxus</name>
    <dbReference type="NCBI Taxonomy" id="7741"/>
    <lineage>
        <taxon>Eukaryota</taxon>
        <taxon>Metazoa</taxon>
        <taxon>Chordata</taxon>
        <taxon>Cephalochordata</taxon>
        <taxon>Leptocardii</taxon>
        <taxon>Amphioxiformes</taxon>
        <taxon>Branchiostomatidae</taxon>
        <taxon>Branchiostoma</taxon>
    </lineage>
</organism>
<feature type="compositionally biased region" description="Low complexity" evidence="6">
    <location>
        <begin position="985"/>
        <end position="1001"/>
    </location>
</feature>
<feature type="compositionally biased region" description="Basic and acidic residues" evidence="6">
    <location>
        <begin position="940"/>
        <end position="951"/>
    </location>
</feature>
<dbReference type="SUPFAM" id="SSF50729">
    <property type="entry name" value="PH domain-like"/>
    <property type="match status" value="1"/>
</dbReference>
<dbReference type="GO" id="GO:0005085">
    <property type="term" value="F:guanyl-nucleotide exchange factor activity"/>
    <property type="evidence" value="ECO:0007669"/>
    <property type="project" value="InterPro"/>
</dbReference>
<evidence type="ECO:0000256" key="6">
    <source>
        <dbReference type="SAM" id="MobiDB-lite"/>
    </source>
</evidence>
<keyword evidence="4" id="KW-0597">Phosphoprotein</keyword>
<feature type="compositionally biased region" description="Polar residues" evidence="6">
    <location>
        <begin position="924"/>
        <end position="933"/>
    </location>
</feature>
<feature type="domain" description="SEC7" evidence="7">
    <location>
        <begin position="507"/>
        <end position="700"/>
    </location>
</feature>
<dbReference type="PANTHER" id="PTHR10663:SF342">
    <property type="entry name" value="FI21420P1"/>
    <property type="match status" value="1"/>
</dbReference>
<dbReference type="InterPro" id="IPR033742">
    <property type="entry name" value="IQSEC_PH"/>
</dbReference>
<dbReference type="PANTHER" id="PTHR10663">
    <property type="entry name" value="GUANYL-NUCLEOTIDE EXCHANGE FACTOR"/>
    <property type="match status" value="1"/>
</dbReference>
<feature type="compositionally biased region" description="Basic and acidic residues" evidence="6">
    <location>
        <begin position="122"/>
        <end position="132"/>
    </location>
</feature>
<feature type="compositionally biased region" description="Low complexity" evidence="6">
    <location>
        <begin position="454"/>
        <end position="471"/>
    </location>
</feature>
<dbReference type="PROSITE" id="PS50190">
    <property type="entry name" value="SEC7"/>
    <property type="match status" value="1"/>
</dbReference>
<keyword evidence="5" id="KW-0175">Coiled coil</keyword>
<name>A0A6P4YXK1_BRABE</name>
<feature type="compositionally biased region" description="Basic and acidic residues" evidence="6">
    <location>
        <begin position="378"/>
        <end position="396"/>
    </location>
</feature>
<feature type="region of interest" description="Disordered" evidence="6">
    <location>
        <begin position="910"/>
        <end position="1001"/>
    </location>
</feature>
<feature type="region of interest" description="Disordered" evidence="6">
    <location>
        <begin position="110"/>
        <end position="132"/>
    </location>
</feature>
<dbReference type="Gene3D" id="1.10.220.20">
    <property type="match status" value="1"/>
</dbReference>
<evidence type="ECO:0000256" key="1">
    <source>
        <dbReference type="ARBA" id="ARBA00004496"/>
    </source>
</evidence>
<dbReference type="Pfam" id="PF01369">
    <property type="entry name" value="Sec7"/>
    <property type="match status" value="1"/>
</dbReference>
<dbReference type="CDD" id="cd13318">
    <property type="entry name" value="PH_IQSEC"/>
    <property type="match status" value="1"/>
</dbReference>
<dbReference type="InterPro" id="IPR035999">
    <property type="entry name" value="Sec7_dom_sf"/>
</dbReference>
<dbReference type="GO" id="GO:0032012">
    <property type="term" value="P:regulation of ARF protein signal transduction"/>
    <property type="evidence" value="ECO:0007669"/>
    <property type="project" value="InterPro"/>
</dbReference>
<reference evidence="9" key="1">
    <citation type="submission" date="2025-08" db="UniProtKB">
        <authorList>
            <consortium name="RefSeq"/>
        </authorList>
    </citation>
    <scope>IDENTIFICATION</scope>
    <source>
        <tissue evidence="9">Gonad</tissue>
    </source>
</reference>
<dbReference type="KEGG" id="bbel:109477330"/>
<keyword evidence="3" id="KW-0963">Cytoplasm</keyword>
<dbReference type="CDD" id="cd00171">
    <property type="entry name" value="Sec7"/>
    <property type="match status" value="1"/>
</dbReference>
<dbReference type="Gene3D" id="2.30.29.30">
    <property type="entry name" value="Pleckstrin-homology domain (PH domain)/Phosphotyrosine-binding domain (PTB)"/>
    <property type="match status" value="1"/>
</dbReference>
<evidence type="ECO:0000256" key="3">
    <source>
        <dbReference type="ARBA" id="ARBA00022490"/>
    </source>
</evidence>
<dbReference type="InterPro" id="IPR011993">
    <property type="entry name" value="PH-like_dom_sf"/>
</dbReference>
<dbReference type="SMART" id="SM00222">
    <property type="entry name" value="Sec7"/>
    <property type="match status" value="1"/>
</dbReference>
<dbReference type="GO" id="GO:0030036">
    <property type="term" value="P:actin cytoskeleton organization"/>
    <property type="evidence" value="ECO:0007669"/>
    <property type="project" value="TreeGrafter"/>
</dbReference>
<dbReference type="OrthoDB" id="430364at2759"/>
<dbReference type="InterPro" id="IPR023394">
    <property type="entry name" value="Sec7_C_sf"/>
</dbReference>
<dbReference type="InterPro" id="IPR000904">
    <property type="entry name" value="Sec7_dom"/>
</dbReference>
<evidence type="ECO:0000256" key="5">
    <source>
        <dbReference type="ARBA" id="ARBA00023054"/>
    </source>
</evidence>
<dbReference type="GeneID" id="109477330"/>
<keyword evidence="8" id="KW-1185">Reference proteome</keyword>
<dbReference type="Pfam" id="PF16453">
    <property type="entry name" value="IQ_SEC7_PH"/>
    <property type="match status" value="1"/>
</dbReference>